<dbReference type="InterPro" id="IPR029063">
    <property type="entry name" value="SAM-dependent_MTases_sf"/>
</dbReference>
<dbReference type="InterPro" id="IPR050953">
    <property type="entry name" value="N4_N6_ade-DNA_methylase"/>
</dbReference>
<dbReference type="EMBL" id="DYWV01000192">
    <property type="protein sequence ID" value="HJF40376.1"/>
    <property type="molecule type" value="Genomic_DNA"/>
</dbReference>
<evidence type="ECO:0000256" key="5">
    <source>
        <dbReference type="ARBA" id="ARBA00047942"/>
    </source>
</evidence>
<sequence length="1034" mass="120422">MDKAILKKFAIESRKDLIEKIKNKINMFYIDEEFSREQKGELYVLSNGKHSLNLTNEEFKKRELLIKRIKELSLEQVIEEAAYTWFNRIIAIRYMEINDMLPLTRDNQSLGIRVLSSKDNTTDPEILKFSNLMNPDMDIDFKKEKYVELKDDNEKFKYVLLLVCKKLGRVIPQVFDGVTDYIDILIPDNLLNDTGFVAKVINEVPESNYNQVEIIGWLYQYYNQTEKDRVISAKKAYKKNEIPYVTQLFTPDWIVKYMVENSLGRYWVEHNGDGALYPLGNLYTSNNLYPSSSITDNWKYFIKENIENKKEKLNPTEITFIDPCCGSGHILVYAFEVFYQIYLQTGYNKKDIPELILKNNLYGLDIDDRAGQLSILSILLKAREYDKQIFNKEIVRNINVMSIQESNSISQSLIDNINDENSKKQAQYLLDNFKDTKEIGSLLILEDKSYFELESYIYDDTTILGIELRERLLPIIKIAKILSKKYDVVATNPPYMGQSYMSVNLKKYINEHYNEAKSDLCTSFMQNKLIKENGLIAMINQHSWMFLSSFEKLRYDIINNKTILNMVHLGTRAFEEIGGEVVQTSTFVIKNAISNNVTTFIRLVNYENAELKEIKFLEDMTTKTDFFHRNIKDFINIPGYSMAYWVSDNFIKCFDNKKLSDYGTACVGLQTSDNSRFLREWYEVDKDKIGFNMSSIDESISSKKKWFPYNKGGEYRKWYGNTIEVVNWENNGKEIREYNNYLNATRTSNIGIANTQYYFKESGTWGLVSSARFSVRYSPKGAIFDTGGSSLFSDNIKYLIGLLNTKIVQEIMRIQNPTLNFQPGNVSKIPIIIDKVNEVELFVEQNINLSKKDWDSFEISWDFKRHPLLEFIDSMPGLHDSNANVPPTHLKIVKNNYEEECFVADELPMKARISDSFRRWKEYTEKQFSTLKKNEEELNKIFIDIYGLQDELTPDEEDKDVTIRKADQEREIKSLISYAVGCMFGRYSLEKDGLIYAGGDFDKVYKKYKGENGGWAGVSLANYTVLNDNGKEID</sequence>
<dbReference type="Pfam" id="PF07669">
    <property type="entry name" value="Eco57I"/>
    <property type="match status" value="1"/>
</dbReference>
<dbReference type="AlphaFoldDB" id="A0A921KJC4"/>
<evidence type="ECO:0000313" key="8">
    <source>
        <dbReference type="Proteomes" id="UP000749320"/>
    </source>
</evidence>
<feature type="domain" description="Type II methyltransferase M.TaqI-like" evidence="6">
    <location>
        <begin position="359"/>
        <end position="571"/>
    </location>
</feature>
<protein>
    <recommendedName>
        <fullName evidence="1">site-specific DNA-methyltransferase (adenine-specific)</fullName>
        <ecNumber evidence="1">2.1.1.72</ecNumber>
    </recommendedName>
</protein>
<dbReference type="GO" id="GO:0009007">
    <property type="term" value="F:site-specific DNA-methyltransferase (adenine-specific) activity"/>
    <property type="evidence" value="ECO:0007669"/>
    <property type="project" value="UniProtKB-EC"/>
</dbReference>
<keyword evidence="3 7" id="KW-0808">Transferase</keyword>
<keyword evidence="2 7" id="KW-0489">Methyltransferase</keyword>
<keyword evidence="4" id="KW-0949">S-adenosyl-L-methionine</keyword>
<dbReference type="EC" id="2.1.1.72" evidence="1"/>
<organism evidence="7 8">
    <name type="scientific">Thomasclavelia spiroformis</name>
    <dbReference type="NCBI Taxonomy" id="29348"/>
    <lineage>
        <taxon>Bacteria</taxon>
        <taxon>Bacillati</taxon>
        <taxon>Bacillota</taxon>
        <taxon>Erysipelotrichia</taxon>
        <taxon>Erysipelotrichales</taxon>
        <taxon>Coprobacillaceae</taxon>
        <taxon>Thomasclavelia</taxon>
    </lineage>
</organism>
<evidence type="ECO:0000256" key="1">
    <source>
        <dbReference type="ARBA" id="ARBA00011900"/>
    </source>
</evidence>
<dbReference type="GO" id="GO:0032259">
    <property type="term" value="P:methylation"/>
    <property type="evidence" value="ECO:0007669"/>
    <property type="project" value="UniProtKB-KW"/>
</dbReference>
<evidence type="ECO:0000256" key="3">
    <source>
        <dbReference type="ARBA" id="ARBA00022679"/>
    </source>
</evidence>
<feature type="non-terminal residue" evidence="7">
    <location>
        <position position="1034"/>
    </location>
</feature>
<dbReference type="PANTHER" id="PTHR33841:SF1">
    <property type="entry name" value="DNA METHYLTRANSFERASE A"/>
    <property type="match status" value="1"/>
</dbReference>
<dbReference type="GO" id="GO:0006304">
    <property type="term" value="P:DNA modification"/>
    <property type="evidence" value="ECO:0007669"/>
    <property type="project" value="InterPro"/>
</dbReference>
<comment type="caution">
    <text evidence="7">The sequence shown here is derived from an EMBL/GenBank/DDBJ whole genome shotgun (WGS) entry which is preliminary data.</text>
</comment>
<proteinExistence type="predicted"/>
<evidence type="ECO:0000313" key="7">
    <source>
        <dbReference type="EMBL" id="HJF40376.1"/>
    </source>
</evidence>
<dbReference type="InterPro" id="IPR002052">
    <property type="entry name" value="DNA_methylase_N6_adenine_CS"/>
</dbReference>
<reference evidence="7" key="2">
    <citation type="submission" date="2021-09" db="EMBL/GenBank/DDBJ databases">
        <authorList>
            <person name="Gilroy R."/>
        </authorList>
    </citation>
    <scope>NUCLEOTIDE SEQUENCE</scope>
    <source>
        <strain evidence="7">CHK193-16274</strain>
    </source>
</reference>
<name>A0A921KJC4_9FIRM</name>
<dbReference type="GO" id="GO:0003676">
    <property type="term" value="F:nucleic acid binding"/>
    <property type="evidence" value="ECO:0007669"/>
    <property type="project" value="InterPro"/>
</dbReference>
<comment type="catalytic activity">
    <reaction evidence="5">
        <text>a 2'-deoxyadenosine in DNA + S-adenosyl-L-methionine = an N(6)-methyl-2'-deoxyadenosine in DNA + S-adenosyl-L-homocysteine + H(+)</text>
        <dbReference type="Rhea" id="RHEA:15197"/>
        <dbReference type="Rhea" id="RHEA-COMP:12418"/>
        <dbReference type="Rhea" id="RHEA-COMP:12419"/>
        <dbReference type="ChEBI" id="CHEBI:15378"/>
        <dbReference type="ChEBI" id="CHEBI:57856"/>
        <dbReference type="ChEBI" id="CHEBI:59789"/>
        <dbReference type="ChEBI" id="CHEBI:90615"/>
        <dbReference type="ChEBI" id="CHEBI:90616"/>
        <dbReference type="EC" id="2.1.1.72"/>
    </reaction>
</comment>
<dbReference type="SUPFAM" id="SSF53335">
    <property type="entry name" value="S-adenosyl-L-methionine-dependent methyltransferases"/>
    <property type="match status" value="1"/>
</dbReference>
<dbReference type="Proteomes" id="UP000749320">
    <property type="component" value="Unassembled WGS sequence"/>
</dbReference>
<accession>A0A921KJC4</accession>
<dbReference type="PROSITE" id="PS00092">
    <property type="entry name" value="N6_MTASE"/>
    <property type="match status" value="1"/>
</dbReference>
<dbReference type="InterPro" id="IPR047939">
    <property type="entry name" value="BREX_1_PglX"/>
</dbReference>
<dbReference type="Gene3D" id="3.40.50.150">
    <property type="entry name" value="Vaccinia Virus protein VP39"/>
    <property type="match status" value="1"/>
</dbReference>
<gene>
    <name evidence="7" type="primary">pglX</name>
    <name evidence="7" type="ORF">K8V91_05575</name>
</gene>
<evidence type="ECO:0000256" key="2">
    <source>
        <dbReference type="ARBA" id="ARBA00022603"/>
    </source>
</evidence>
<evidence type="ECO:0000256" key="4">
    <source>
        <dbReference type="ARBA" id="ARBA00022691"/>
    </source>
</evidence>
<dbReference type="PANTHER" id="PTHR33841">
    <property type="entry name" value="DNA METHYLTRANSFERASE YEEA-RELATED"/>
    <property type="match status" value="1"/>
</dbReference>
<evidence type="ECO:0000259" key="6">
    <source>
        <dbReference type="Pfam" id="PF07669"/>
    </source>
</evidence>
<reference evidence="7" key="1">
    <citation type="journal article" date="2021" name="PeerJ">
        <title>Extensive microbial diversity within the chicken gut microbiome revealed by metagenomics and culture.</title>
        <authorList>
            <person name="Gilroy R."/>
            <person name="Ravi A."/>
            <person name="Getino M."/>
            <person name="Pursley I."/>
            <person name="Horton D.L."/>
            <person name="Alikhan N.F."/>
            <person name="Baker D."/>
            <person name="Gharbi K."/>
            <person name="Hall N."/>
            <person name="Watson M."/>
            <person name="Adriaenssens E.M."/>
            <person name="Foster-Nyarko E."/>
            <person name="Jarju S."/>
            <person name="Secka A."/>
            <person name="Antonio M."/>
            <person name="Oren A."/>
            <person name="Chaudhuri R.R."/>
            <person name="La Ragione R."/>
            <person name="Hildebrand F."/>
            <person name="Pallen M.J."/>
        </authorList>
    </citation>
    <scope>NUCLEOTIDE SEQUENCE</scope>
    <source>
        <strain evidence="7">CHK193-16274</strain>
    </source>
</reference>
<dbReference type="NCBIfam" id="NF033452">
    <property type="entry name" value="BREX_1_MTaseX"/>
    <property type="match status" value="1"/>
</dbReference>
<dbReference type="InterPro" id="IPR011639">
    <property type="entry name" value="MethylTrfase_TaqI-like_dom"/>
</dbReference>